<dbReference type="SMART" id="SM00184">
    <property type="entry name" value="RING"/>
    <property type="match status" value="1"/>
</dbReference>
<dbReference type="GO" id="GO:0005737">
    <property type="term" value="C:cytoplasm"/>
    <property type="evidence" value="ECO:0007669"/>
    <property type="project" value="TreeGrafter"/>
</dbReference>
<dbReference type="PANTHER" id="PTHR24007">
    <property type="entry name" value="BRCA1-ASSOCIATED PROTEIN"/>
    <property type="match status" value="1"/>
</dbReference>
<feature type="region of interest" description="Disordered" evidence="6">
    <location>
        <begin position="304"/>
        <end position="323"/>
    </location>
</feature>
<dbReference type="InterPro" id="IPR013083">
    <property type="entry name" value="Znf_RING/FYVE/PHD"/>
</dbReference>
<accession>A0A6A4WYS9</accession>
<keyword evidence="10" id="KW-1185">Reference proteome</keyword>
<evidence type="ECO:0000256" key="5">
    <source>
        <dbReference type="SAM" id="Coils"/>
    </source>
</evidence>
<evidence type="ECO:0000256" key="1">
    <source>
        <dbReference type="ARBA" id="ARBA00022723"/>
    </source>
</evidence>
<keyword evidence="2 4" id="KW-0863">Zinc-finger</keyword>
<evidence type="ECO:0000259" key="7">
    <source>
        <dbReference type="PROSITE" id="PS50089"/>
    </source>
</evidence>
<feature type="region of interest" description="Disordered" evidence="6">
    <location>
        <begin position="475"/>
        <end position="507"/>
    </location>
</feature>
<protein>
    <submittedName>
        <fullName evidence="9">BRCA1-associated protein</fullName>
    </submittedName>
</protein>
<dbReference type="InterPro" id="IPR011422">
    <property type="entry name" value="BRAP2/ETP1_RRM"/>
</dbReference>
<dbReference type="Proteomes" id="UP000440578">
    <property type="component" value="Unassembled WGS sequence"/>
</dbReference>
<evidence type="ECO:0000256" key="3">
    <source>
        <dbReference type="ARBA" id="ARBA00022833"/>
    </source>
</evidence>
<dbReference type="PROSITE" id="PS50271">
    <property type="entry name" value="ZF_UBP"/>
    <property type="match status" value="1"/>
</dbReference>
<keyword evidence="5" id="KW-0175">Coiled coil</keyword>
<name>A0A6A4WYS9_AMPAM</name>
<dbReference type="GO" id="GO:0008270">
    <property type="term" value="F:zinc ion binding"/>
    <property type="evidence" value="ECO:0007669"/>
    <property type="project" value="UniProtKB-KW"/>
</dbReference>
<feature type="domain" description="RING-type" evidence="7">
    <location>
        <begin position="181"/>
        <end position="221"/>
    </location>
</feature>
<reference evidence="9 10" key="1">
    <citation type="submission" date="2019-07" db="EMBL/GenBank/DDBJ databases">
        <title>Draft genome assembly of a fouling barnacle, Amphibalanus amphitrite (Darwin, 1854): The first reference genome for Thecostraca.</title>
        <authorList>
            <person name="Kim W."/>
        </authorList>
    </citation>
    <scope>NUCLEOTIDE SEQUENCE [LARGE SCALE GENOMIC DNA]</scope>
    <source>
        <strain evidence="9">SNU_AA5</strain>
        <tissue evidence="9">Soma without cirri and trophi</tissue>
    </source>
</reference>
<comment type="caution">
    <text evidence="9">The sequence shown here is derived from an EMBL/GenBank/DDBJ whole genome shotgun (WGS) entry which is preliminary data.</text>
</comment>
<dbReference type="GO" id="GO:0016567">
    <property type="term" value="P:protein ubiquitination"/>
    <property type="evidence" value="ECO:0007669"/>
    <property type="project" value="TreeGrafter"/>
</dbReference>
<dbReference type="CDD" id="cd16457">
    <property type="entry name" value="RING-H2_BRAP2"/>
    <property type="match status" value="1"/>
</dbReference>
<dbReference type="Pfam" id="PF13639">
    <property type="entry name" value="zf-RING_2"/>
    <property type="match status" value="1"/>
</dbReference>
<evidence type="ECO:0000256" key="6">
    <source>
        <dbReference type="SAM" id="MobiDB-lite"/>
    </source>
</evidence>
<evidence type="ECO:0000313" key="9">
    <source>
        <dbReference type="EMBL" id="KAF0308870.1"/>
    </source>
</evidence>
<feature type="domain" description="UBP-type" evidence="8">
    <location>
        <begin position="218"/>
        <end position="310"/>
    </location>
</feature>
<dbReference type="InterPro" id="IPR001841">
    <property type="entry name" value="Znf_RING"/>
</dbReference>
<dbReference type="EMBL" id="VIIS01000456">
    <property type="protein sequence ID" value="KAF0308870.1"/>
    <property type="molecule type" value="Genomic_DNA"/>
</dbReference>
<evidence type="ECO:0000256" key="2">
    <source>
        <dbReference type="ARBA" id="ARBA00022771"/>
    </source>
</evidence>
<dbReference type="SMART" id="SM00290">
    <property type="entry name" value="ZnF_UBP"/>
    <property type="match status" value="1"/>
</dbReference>
<dbReference type="InterPro" id="IPR034932">
    <property type="entry name" value="BRAP2_RRM"/>
</dbReference>
<dbReference type="Pfam" id="PF02148">
    <property type="entry name" value="zf-UBP"/>
    <property type="match status" value="1"/>
</dbReference>
<dbReference type="GO" id="GO:0061630">
    <property type="term" value="F:ubiquitin protein ligase activity"/>
    <property type="evidence" value="ECO:0007669"/>
    <property type="project" value="TreeGrafter"/>
</dbReference>
<gene>
    <name evidence="9" type="primary">BRAP</name>
    <name evidence="9" type="ORF">FJT64_019948</name>
</gene>
<dbReference type="Pfam" id="PF07576">
    <property type="entry name" value="BRAP2"/>
    <property type="match status" value="1"/>
</dbReference>
<organism evidence="9 10">
    <name type="scientific">Amphibalanus amphitrite</name>
    <name type="common">Striped barnacle</name>
    <name type="synonym">Balanus amphitrite</name>
    <dbReference type="NCBI Taxonomy" id="1232801"/>
    <lineage>
        <taxon>Eukaryota</taxon>
        <taxon>Metazoa</taxon>
        <taxon>Ecdysozoa</taxon>
        <taxon>Arthropoda</taxon>
        <taxon>Crustacea</taxon>
        <taxon>Multicrustacea</taxon>
        <taxon>Cirripedia</taxon>
        <taxon>Thoracica</taxon>
        <taxon>Thoracicalcarea</taxon>
        <taxon>Balanomorpha</taxon>
        <taxon>Balanoidea</taxon>
        <taxon>Balanidae</taxon>
        <taxon>Amphibalaninae</taxon>
        <taxon>Amphibalanus</taxon>
    </lineage>
</organism>
<evidence type="ECO:0000259" key="8">
    <source>
        <dbReference type="PROSITE" id="PS50271"/>
    </source>
</evidence>
<keyword evidence="1" id="KW-0479">Metal-binding</keyword>
<sequence length="507" mass="57585">MVMGPSGRAVSYAELVKSGREPSLPPRPSKEGTPADEPALEQKPFISGNPFVEVTKGLLHLYKENAMTSLEEGTERSEMICMMSVPAKMAIHDLLQFTAACYPDIERMRIIRDSTPNQYMVLLKFKTQAAADEFYRNFNGVAYNSLEPETCHLVYVSRVDLVNESDEARLPIPGFTELPTCPVCLERMDESVDGILTVLCNHTFHGSCLSQWGDTSCPVCRYVQTPEQAEDNFCFECQASDSLWICLICGHVGCGRYVGGHAYSHFLDTGHTYTMRVGSTRVWDYVGDNFVHRLVQNKEDGKMVEVEDGREPGQRDSKHADSEEKLEGIQLEYTYLLTSQLQSQRQYYEECIARIEKDGQKQADELRERTRQSVEETHTLRERVQQAGRDRAAAEKKVQQLTQRLNRCQKELDEEKQINKSLRENQAGWQDRVKRLEANLGEIKREKDKEVQDLKEQVRDLMFFLEAQQKIAAESSSLQQELAEGSIVVPDAPPTKPAGGGARRKKR</sequence>
<evidence type="ECO:0000256" key="4">
    <source>
        <dbReference type="PROSITE-ProRule" id="PRU00502"/>
    </source>
</evidence>
<keyword evidence="3" id="KW-0862">Zinc</keyword>
<proteinExistence type="predicted"/>
<dbReference type="OrthoDB" id="273556at2759"/>
<dbReference type="SUPFAM" id="SSF57850">
    <property type="entry name" value="RING/U-box"/>
    <property type="match status" value="2"/>
</dbReference>
<dbReference type="AlphaFoldDB" id="A0A6A4WYS9"/>
<dbReference type="PANTHER" id="PTHR24007:SF7">
    <property type="entry name" value="BRCA1-ASSOCIATED PROTEIN"/>
    <property type="match status" value="1"/>
</dbReference>
<dbReference type="Gene3D" id="3.30.40.10">
    <property type="entry name" value="Zinc/RING finger domain, C3HC4 (zinc finger)"/>
    <property type="match status" value="2"/>
</dbReference>
<dbReference type="InterPro" id="IPR001607">
    <property type="entry name" value="Znf_UBP"/>
</dbReference>
<evidence type="ECO:0000313" key="10">
    <source>
        <dbReference type="Proteomes" id="UP000440578"/>
    </source>
</evidence>
<dbReference type="CDD" id="cd12718">
    <property type="entry name" value="RRM_BRAP2"/>
    <property type="match status" value="1"/>
</dbReference>
<feature type="coiled-coil region" evidence="5">
    <location>
        <begin position="384"/>
        <end position="453"/>
    </location>
</feature>
<feature type="region of interest" description="Disordered" evidence="6">
    <location>
        <begin position="14"/>
        <end position="43"/>
    </location>
</feature>
<dbReference type="GO" id="GO:0007265">
    <property type="term" value="P:Ras protein signal transduction"/>
    <property type="evidence" value="ECO:0007669"/>
    <property type="project" value="TreeGrafter"/>
</dbReference>
<dbReference type="PROSITE" id="PS50089">
    <property type="entry name" value="ZF_RING_2"/>
    <property type="match status" value="1"/>
</dbReference>
<dbReference type="InterPro" id="IPR047243">
    <property type="entry name" value="RING-H2_BRAP2"/>
</dbReference>